<dbReference type="RefSeq" id="WP_072695252.1">
    <property type="nucleotide sequence ID" value="NZ_FRDI01000002.1"/>
</dbReference>
<name>A0A1M7RQV6_9BACT</name>
<dbReference type="SUPFAM" id="SSF53146">
    <property type="entry name" value="Nitrogenase accessory factor-like"/>
    <property type="match status" value="1"/>
</dbReference>
<dbReference type="OrthoDB" id="9807451at2"/>
<protein>
    <submittedName>
        <fullName evidence="2">Predicted Fe-Mo cluster-binding protein, NifX family</fullName>
    </submittedName>
</protein>
<accession>A0A1M7RQV6</accession>
<sequence length="117" mass="12192">MKIAVSSEGPTLTDLVDPRFGRAGGFIVFDTVSNAVSYIDNGSSQAKARGAGIESAERMAEAGVSVVLSGYVGPKAFEALMLADIKICQNLDGMTTGEAIKNFQDGKVPFADASNKE</sequence>
<dbReference type="PANTHER" id="PTHR42983:SF1">
    <property type="entry name" value="IRON-MOLYBDENUM PROTEIN"/>
    <property type="match status" value="1"/>
</dbReference>
<dbReference type="InterPro" id="IPR036105">
    <property type="entry name" value="DiNase_FeMo-co_biosyn_sf"/>
</dbReference>
<proteinExistence type="predicted"/>
<dbReference type="PANTHER" id="PTHR42983">
    <property type="entry name" value="DINITROGENASE IRON-MOLYBDENUM COFACTOR PROTEIN-RELATED"/>
    <property type="match status" value="1"/>
</dbReference>
<feature type="domain" description="Dinitrogenase iron-molybdenum cofactor biosynthesis" evidence="1">
    <location>
        <begin position="14"/>
        <end position="104"/>
    </location>
</feature>
<dbReference type="Proteomes" id="UP000186469">
    <property type="component" value="Unassembled WGS sequence"/>
</dbReference>
<dbReference type="Pfam" id="PF02579">
    <property type="entry name" value="Nitro_FeMo-Co"/>
    <property type="match status" value="1"/>
</dbReference>
<organism evidence="2 3">
    <name type="scientific">Desulfovibrio litoralis DSM 11393</name>
    <dbReference type="NCBI Taxonomy" id="1121455"/>
    <lineage>
        <taxon>Bacteria</taxon>
        <taxon>Pseudomonadati</taxon>
        <taxon>Thermodesulfobacteriota</taxon>
        <taxon>Desulfovibrionia</taxon>
        <taxon>Desulfovibrionales</taxon>
        <taxon>Desulfovibrionaceae</taxon>
        <taxon>Desulfovibrio</taxon>
    </lineage>
</organism>
<dbReference type="Gene3D" id="3.30.420.130">
    <property type="entry name" value="Dinitrogenase iron-molybdenum cofactor biosynthesis domain"/>
    <property type="match status" value="1"/>
</dbReference>
<evidence type="ECO:0000259" key="1">
    <source>
        <dbReference type="Pfam" id="PF02579"/>
    </source>
</evidence>
<keyword evidence="3" id="KW-1185">Reference proteome</keyword>
<evidence type="ECO:0000313" key="2">
    <source>
        <dbReference type="EMBL" id="SHN48551.1"/>
    </source>
</evidence>
<gene>
    <name evidence="2" type="ORF">SAMN02745728_00005</name>
</gene>
<evidence type="ECO:0000313" key="3">
    <source>
        <dbReference type="Proteomes" id="UP000186469"/>
    </source>
</evidence>
<dbReference type="EMBL" id="FRDI01000002">
    <property type="protein sequence ID" value="SHN48551.1"/>
    <property type="molecule type" value="Genomic_DNA"/>
</dbReference>
<dbReference type="InterPro" id="IPR003731">
    <property type="entry name" value="Di-Nase_FeMo-co_biosynth"/>
</dbReference>
<dbReference type="STRING" id="1121455.SAMN02745728_00005"/>
<reference evidence="2 3" key="1">
    <citation type="submission" date="2016-12" db="EMBL/GenBank/DDBJ databases">
        <authorList>
            <person name="Song W.-J."/>
            <person name="Kurnit D.M."/>
        </authorList>
    </citation>
    <scope>NUCLEOTIDE SEQUENCE [LARGE SCALE GENOMIC DNA]</scope>
    <source>
        <strain evidence="2 3">DSM 11393</strain>
    </source>
</reference>
<dbReference type="AlphaFoldDB" id="A0A1M7RQV6"/>